<evidence type="ECO:0000256" key="1">
    <source>
        <dbReference type="SAM" id="Phobius"/>
    </source>
</evidence>
<organism evidence="2 3">
    <name type="scientific">Tessaracoccus flavescens</name>
    <dbReference type="NCBI Taxonomy" id="399497"/>
    <lineage>
        <taxon>Bacteria</taxon>
        <taxon>Bacillati</taxon>
        <taxon>Actinomycetota</taxon>
        <taxon>Actinomycetes</taxon>
        <taxon>Propionibacteriales</taxon>
        <taxon>Propionibacteriaceae</taxon>
        <taxon>Tessaracoccus</taxon>
    </lineage>
</organism>
<feature type="transmembrane region" description="Helical" evidence="1">
    <location>
        <begin position="12"/>
        <end position="34"/>
    </location>
</feature>
<keyword evidence="1" id="KW-1133">Transmembrane helix</keyword>
<proteinExistence type="predicted"/>
<dbReference type="AlphaFoldDB" id="A0A1Q2CZA7"/>
<feature type="transmembrane region" description="Helical" evidence="1">
    <location>
        <begin position="144"/>
        <end position="163"/>
    </location>
</feature>
<sequence length="177" mass="18694">MAIRRHAAGSIVVLDLSLVLGFLISQALTGFLAIECRDKEVPAEQASAVDEVVPDTIAGLGETPALEHRFVETGAVGGVADLAAYEAQTDYQHTSGALEQVLLPEAPYVDEEALARVDEEWRAYIDHVVAMGYYGVFVGGFLEYVWLLAAGGAVALIGGLLAIGRRRRLADGVAVGA</sequence>
<dbReference type="Proteomes" id="UP000188235">
    <property type="component" value="Chromosome"/>
</dbReference>
<name>A0A1Q2CZA7_9ACTN</name>
<dbReference type="EMBL" id="CP019607">
    <property type="protein sequence ID" value="AQP51425.1"/>
    <property type="molecule type" value="Genomic_DNA"/>
</dbReference>
<evidence type="ECO:0000313" key="2">
    <source>
        <dbReference type="EMBL" id="AQP51425.1"/>
    </source>
</evidence>
<protein>
    <submittedName>
        <fullName evidence="2">Uncharacterized protein</fullName>
    </submittedName>
</protein>
<accession>A0A1Q2CZA7</accession>
<dbReference type="OrthoDB" id="339499at2"/>
<keyword evidence="3" id="KW-1185">Reference proteome</keyword>
<dbReference type="KEGG" id="tfa:BW733_11965"/>
<reference evidence="2 3" key="1">
    <citation type="journal article" date="2008" name="Int. J. Syst. Evol. Microbiol.">
        <title>Tessaracoccus flavescens sp. nov., isolated from marine sediment.</title>
        <authorList>
            <person name="Lee D.W."/>
            <person name="Lee S.D."/>
        </authorList>
    </citation>
    <scope>NUCLEOTIDE SEQUENCE [LARGE SCALE GENOMIC DNA]</scope>
    <source>
        <strain evidence="2 3">SST-39T</strain>
    </source>
</reference>
<evidence type="ECO:0000313" key="3">
    <source>
        <dbReference type="Proteomes" id="UP000188235"/>
    </source>
</evidence>
<dbReference type="RefSeq" id="WP_077350721.1">
    <property type="nucleotide sequence ID" value="NZ_CP019607.1"/>
</dbReference>
<keyword evidence="1" id="KW-0812">Transmembrane</keyword>
<gene>
    <name evidence="2" type="ORF">BW733_11965</name>
</gene>
<keyword evidence="1" id="KW-0472">Membrane</keyword>